<keyword evidence="1" id="KW-1133">Transmembrane helix</keyword>
<dbReference type="EMBL" id="JAQMPX010000003">
    <property type="protein sequence ID" value="MDB9136975.1"/>
    <property type="molecule type" value="Genomic_DNA"/>
</dbReference>
<proteinExistence type="predicted"/>
<comment type="caution">
    <text evidence="3">The sequence shown here is derived from an EMBL/GenBank/DDBJ whole genome shotgun (WGS) entry which is preliminary data.</text>
</comment>
<dbReference type="AlphaFoldDB" id="A0A6I2N2W0"/>
<gene>
    <name evidence="3" type="ORF">GKD59_04215</name>
    <name evidence="2" type="ORF">PN612_00455</name>
</gene>
<dbReference type="EMBL" id="WKLT01000003">
    <property type="protein sequence ID" value="MRY57130.1"/>
    <property type="molecule type" value="Genomic_DNA"/>
</dbReference>
<reference evidence="2" key="2">
    <citation type="submission" date="2023-01" db="EMBL/GenBank/DDBJ databases">
        <title>Human gut microbiome strain richness.</title>
        <authorList>
            <person name="Chen-Liaw A."/>
        </authorList>
    </citation>
    <scope>NUCLEOTIDE SEQUENCE</scope>
    <source>
        <strain evidence="2">D35st1_E5_D35t1_190705</strain>
    </source>
</reference>
<dbReference type="Proteomes" id="UP000463337">
    <property type="component" value="Unassembled WGS sequence"/>
</dbReference>
<sequence>MLTFVAILGFVMLIGAALNEVRHSKNHISKVIAGVLIVLLLFILLF</sequence>
<evidence type="ECO:0000313" key="4">
    <source>
        <dbReference type="Proteomes" id="UP000463337"/>
    </source>
</evidence>
<name>A0A6I2N2W0_PARDI</name>
<dbReference type="RefSeq" id="WP_009018497.1">
    <property type="nucleotide sequence ID" value="NZ_CACRUW010000053.1"/>
</dbReference>
<dbReference type="Proteomes" id="UP001211522">
    <property type="component" value="Unassembled WGS sequence"/>
</dbReference>
<evidence type="ECO:0000313" key="2">
    <source>
        <dbReference type="EMBL" id="MDB9136975.1"/>
    </source>
</evidence>
<evidence type="ECO:0000313" key="3">
    <source>
        <dbReference type="EMBL" id="MRY57130.1"/>
    </source>
</evidence>
<evidence type="ECO:0000256" key="1">
    <source>
        <dbReference type="SAM" id="Phobius"/>
    </source>
</evidence>
<protein>
    <submittedName>
        <fullName evidence="3">Uncharacterized protein</fullName>
    </submittedName>
</protein>
<feature type="transmembrane region" description="Helical" evidence="1">
    <location>
        <begin position="27"/>
        <end position="45"/>
    </location>
</feature>
<keyword evidence="1" id="KW-0472">Membrane</keyword>
<keyword evidence="1" id="KW-0812">Transmembrane</keyword>
<organism evidence="3 4">
    <name type="scientific">Parabacteroides distasonis</name>
    <dbReference type="NCBI Taxonomy" id="823"/>
    <lineage>
        <taxon>Bacteria</taxon>
        <taxon>Pseudomonadati</taxon>
        <taxon>Bacteroidota</taxon>
        <taxon>Bacteroidia</taxon>
        <taxon>Bacteroidales</taxon>
        <taxon>Tannerellaceae</taxon>
        <taxon>Parabacteroides</taxon>
    </lineage>
</organism>
<accession>A0A6I2N2W0</accession>
<reference evidence="3 4" key="1">
    <citation type="journal article" date="2019" name="Nat. Med.">
        <title>A library of human gut bacterial isolates paired with longitudinal multiomics data enables mechanistic microbiome research.</title>
        <authorList>
            <person name="Poyet M."/>
            <person name="Groussin M."/>
            <person name="Gibbons S.M."/>
            <person name="Avila-Pacheco J."/>
            <person name="Jiang X."/>
            <person name="Kearney S.M."/>
            <person name="Perrotta A.R."/>
            <person name="Berdy B."/>
            <person name="Zhao S."/>
            <person name="Lieberman T.D."/>
            <person name="Swanson P.K."/>
            <person name="Smith M."/>
            <person name="Roesemann S."/>
            <person name="Alexander J.E."/>
            <person name="Rich S.A."/>
            <person name="Livny J."/>
            <person name="Vlamakis H."/>
            <person name="Clish C."/>
            <person name="Bullock K."/>
            <person name="Deik A."/>
            <person name="Scott J."/>
            <person name="Pierce K.A."/>
            <person name="Xavier R.J."/>
            <person name="Alm E.J."/>
        </authorList>
    </citation>
    <scope>NUCLEOTIDE SEQUENCE [LARGE SCALE GENOMIC DNA]</scope>
    <source>
        <strain evidence="3 4">BIOML-A41</strain>
    </source>
</reference>